<dbReference type="CDD" id="cd03357">
    <property type="entry name" value="LbH_MAT_GAT"/>
    <property type="match status" value="1"/>
</dbReference>
<keyword evidence="2" id="KW-0808">Transferase</keyword>
<dbReference type="FunFam" id="2.160.10.10:FF:000025">
    <property type="entry name" value="Hexapeptide-repeat containing-acetyltransferase"/>
    <property type="match status" value="1"/>
</dbReference>
<dbReference type="SMART" id="SM01266">
    <property type="entry name" value="Mac"/>
    <property type="match status" value="1"/>
</dbReference>
<dbReference type="Gene3D" id="2.160.10.10">
    <property type="entry name" value="Hexapeptide repeat proteins"/>
    <property type="match status" value="1"/>
</dbReference>
<comment type="caution">
    <text evidence="8">The sequence shown here is derived from an EMBL/GenBank/DDBJ whole genome shotgun (WGS) entry which is preliminary data.</text>
</comment>
<reference evidence="8" key="2">
    <citation type="journal article" date="2021" name="Sci. Rep.">
        <title>The distribution of antibiotic resistance genes in chicken gut microbiota commensals.</title>
        <authorList>
            <person name="Juricova H."/>
            <person name="Matiasovicova J."/>
            <person name="Kubasova T."/>
            <person name="Cejkova D."/>
            <person name="Rychlik I."/>
        </authorList>
    </citation>
    <scope>NUCLEOTIDE SEQUENCE</scope>
    <source>
        <strain evidence="8">An824</strain>
    </source>
</reference>
<dbReference type="PANTHER" id="PTHR23416:SF23">
    <property type="entry name" value="ACETYLTRANSFERASE C18B11.09C-RELATED"/>
    <property type="match status" value="1"/>
</dbReference>
<sequence length="203" mass="22342">MKTELEKCLAGEPFYGGDPEIVKIAAKAKRLTRELNDTGYTDIEKKRGIMKQLFGSVGRRVHIDVDFHCEYGRHIFIGDRVIINMNCTFVDNNIIEIGNDVLIASNVQIYTATHSTRYVERMLPDDGGDDCEFCLTYAKPVKICDGAWLGGGVIVLPGVTIGRNSVVGAGSVVTRSIPDNCVAVGNPCRVIKNIDNREKPIPQ</sequence>
<dbReference type="Pfam" id="PF00132">
    <property type="entry name" value="Hexapep"/>
    <property type="match status" value="1"/>
</dbReference>
<comment type="function">
    <text evidence="5">Acetyltransferase implicated in the O-acetylation of Nod factors.</text>
</comment>
<dbReference type="PANTHER" id="PTHR23416">
    <property type="entry name" value="SIALIC ACID SYNTHASE-RELATED"/>
    <property type="match status" value="1"/>
</dbReference>
<dbReference type="Proteomes" id="UP000706891">
    <property type="component" value="Unassembled WGS sequence"/>
</dbReference>
<dbReference type="InterPro" id="IPR051159">
    <property type="entry name" value="Hexapeptide_acetyltransf"/>
</dbReference>
<dbReference type="InterPro" id="IPR001451">
    <property type="entry name" value="Hexapep"/>
</dbReference>
<accession>A0A938WWX9</accession>
<evidence type="ECO:0000256" key="3">
    <source>
        <dbReference type="ARBA" id="ARBA00022737"/>
    </source>
</evidence>
<evidence type="ECO:0000256" key="5">
    <source>
        <dbReference type="ARBA" id="ARBA00055587"/>
    </source>
</evidence>
<name>A0A938WWX9_9BACT</name>
<dbReference type="GO" id="GO:0008374">
    <property type="term" value="F:O-acyltransferase activity"/>
    <property type="evidence" value="ECO:0007669"/>
    <property type="project" value="TreeGrafter"/>
</dbReference>
<proteinExistence type="inferred from homology"/>
<dbReference type="RefSeq" id="WP_205105716.1">
    <property type="nucleotide sequence ID" value="NZ_JACJJG010000101.1"/>
</dbReference>
<organism evidence="8 9">
    <name type="scientific">Marseilla massiliensis</name>
    <dbReference type="NCBI Taxonomy" id="1841864"/>
    <lineage>
        <taxon>Bacteria</taxon>
        <taxon>Pseudomonadati</taxon>
        <taxon>Bacteroidota</taxon>
        <taxon>Bacteroidia</taxon>
        <taxon>Bacteroidales</taxon>
        <taxon>Prevotellaceae</taxon>
        <taxon>Marseilla</taxon>
    </lineage>
</organism>
<evidence type="ECO:0000256" key="1">
    <source>
        <dbReference type="ARBA" id="ARBA00007274"/>
    </source>
</evidence>
<dbReference type="GO" id="GO:0016407">
    <property type="term" value="F:acetyltransferase activity"/>
    <property type="evidence" value="ECO:0007669"/>
    <property type="project" value="InterPro"/>
</dbReference>
<reference evidence="8" key="1">
    <citation type="submission" date="2020-08" db="EMBL/GenBank/DDBJ databases">
        <authorList>
            <person name="Cejkova D."/>
            <person name="Kubasova T."/>
            <person name="Jahodarova E."/>
            <person name="Rychlik I."/>
        </authorList>
    </citation>
    <scope>NUCLEOTIDE SEQUENCE</scope>
    <source>
        <strain evidence="8">An824</strain>
    </source>
</reference>
<gene>
    <name evidence="8" type="ORF">H6A34_12030</name>
</gene>
<keyword evidence="9" id="KW-1185">Reference proteome</keyword>
<evidence type="ECO:0000256" key="6">
    <source>
        <dbReference type="ARBA" id="ARBA00067695"/>
    </source>
</evidence>
<dbReference type="AlphaFoldDB" id="A0A938WWX9"/>
<evidence type="ECO:0000313" key="8">
    <source>
        <dbReference type="EMBL" id="MBM6674599.1"/>
    </source>
</evidence>
<evidence type="ECO:0000259" key="7">
    <source>
        <dbReference type="SMART" id="SM01266"/>
    </source>
</evidence>
<dbReference type="InterPro" id="IPR024688">
    <property type="entry name" value="Mac_dom"/>
</dbReference>
<dbReference type="Pfam" id="PF12464">
    <property type="entry name" value="Mac"/>
    <property type="match status" value="1"/>
</dbReference>
<evidence type="ECO:0000256" key="2">
    <source>
        <dbReference type="ARBA" id="ARBA00022679"/>
    </source>
</evidence>
<evidence type="ECO:0000313" key="9">
    <source>
        <dbReference type="Proteomes" id="UP000706891"/>
    </source>
</evidence>
<dbReference type="EMBL" id="JACJJG010000101">
    <property type="protein sequence ID" value="MBM6674599.1"/>
    <property type="molecule type" value="Genomic_DNA"/>
</dbReference>
<evidence type="ECO:0000256" key="4">
    <source>
        <dbReference type="ARBA" id="ARBA00023315"/>
    </source>
</evidence>
<dbReference type="InterPro" id="IPR011004">
    <property type="entry name" value="Trimer_LpxA-like_sf"/>
</dbReference>
<protein>
    <recommendedName>
        <fullName evidence="6">Nodulation protein L</fullName>
    </recommendedName>
</protein>
<keyword evidence="3" id="KW-0677">Repeat</keyword>
<dbReference type="InterPro" id="IPR018357">
    <property type="entry name" value="Hexapep_transf_CS"/>
</dbReference>
<comment type="similarity">
    <text evidence="1">Belongs to the transferase hexapeptide repeat family.</text>
</comment>
<dbReference type="PROSITE" id="PS00101">
    <property type="entry name" value="HEXAPEP_TRANSFERASES"/>
    <property type="match status" value="1"/>
</dbReference>
<feature type="domain" description="Maltose/galactoside acetyltransferase" evidence="7">
    <location>
        <begin position="5"/>
        <end position="59"/>
    </location>
</feature>
<keyword evidence="4" id="KW-0012">Acyltransferase</keyword>
<dbReference type="SUPFAM" id="SSF51161">
    <property type="entry name" value="Trimeric LpxA-like enzymes"/>
    <property type="match status" value="1"/>
</dbReference>